<evidence type="ECO:0000259" key="5">
    <source>
        <dbReference type="Pfam" id="PF14748"/>
    </source>
</evidence>
<keyword evidence="2" id="KW-0560">Oxidoreductase</keyword>
<feature type="domain" description="Pyrroline-5-carboxylate reductase catalytic N-terminal" evidence="4">
    <location>
        <begin position="2"/>
        <end position="97"/>
    </location>
</feature>
<keyword evidence="7" id="KW-1185">Reference proteome</keyword>
<dbReference type="InterPro" id="IPR036291">
    <property type="entry name" value="NAD(P)-bd_dom_sf"/>
</dbReference>
<dbReference type="Proteomes" id="UP000037109">
    <property type="component" value="Unassembled WGS sequence"/>
</dbReference>
<evidence type="ECO:0000313" key="7">
    <source>
        <dbReference type="Proteomes" id="UP000037109"/>
    </source>
</evidence>
<dbReference type="HAMAP" id="MF_01925">
    <property type="entry name" value="P5C_reductase"/>
    <property type="match status" value="1"/>
</dbReference>
<keyword evidence="2" id="KW-0028">Amino-acid biosynthesis</keyword>
<dbReference type="STRING" id="1459.AF332_09245"/>
<gene>
    <name evidence="2" type="primary">proC</name>
    <name evidence="6" type="ORF">AF332_09245</name>
</gene>
<dbReference type="Pfam" id="PF14748">
    <property type="entry name" value="P5CR_dimer"/>
    <property type="match status" value="1"/>
</dbReference>
<name>A0A0M0GAX0_SPOGL</name>
<comment type="pathway">
    <text evidence="2">Amino-acid biosynthesis; L-proline biosynthesis; L-proline from L-glutamate 5-semialdehyde: step 1/1.</text>
</comment>
<dbReference type="AlphaFoldDB" id="A0A0M0GAX0"/>
<sequence length="274" mass="30082">MQIGIIGTGNMGRILTEAFLDGGAVSPSSMTITNRTMAKAMEIKETHQDITVVNNAREAAQRSSLIFICVKPHDVYNVVQDILPFLSRDNCVVSITSPISVKQLESILPCSAARAIPSITNRALSGVSLLSFGEQCSEQWERELNNLFESISTPVFIEENITRVSSDIVSCGPAFFSYLTQRFINAAVAETKIDQETATKLAGEMLIGLGELLKKGFYTLPTLQEKVCVKGGITGEGIKVLESEVGKMFEHLFQATHSKFDEDLVEVKKQYTLH</sequence>
<dbReference type="InterPro" id="IPR053790">
    <property type="entry name" value="P5CR-like_CS"/>
</dbReference>
<evidence type="ECO:0000313" key="6">
    <source>
        <dbReference type="EMBL" id="KON86974.1"/>
    </source>
</evidence>
<comment type="function">
    <text evidence="2">Catalyzes the reduction of 1-pyrroline-5-carboxylate (PCA) to L-proline.</text>
</comment>
<comment type="catalytic activity">
    <reaction evidence="2">
        <text>L-proline + NADP(+) = (S)-1-pyrroline-5-carboxylate + NADPH + 2 H(+)</text>
        <dbReference type="Rhea" id="RHEA:14109"/>
        <dbReference type="ChEBI" id="CHEBI:15378"/>
        <dbReference type="ChEBI" id="CHEBI:17388"/>
        <dbReference type="ChEBI" id="CHEBI:57783"/>
        <dbReference type="ChEBI" id="CHEBI:58349"/>
        <dbReference type="ChEBI" id="CHEBI:60039"/>
        <dbReference type="EC" id="1.5.1.2"/>
    </reaction>
</comment>
<dbReference type="Pfam" id="PF03807">
    <property type="entry name" value="F420_oxidored"/>
    <property type="match status" value="1"/>
</dbReference>
<dbReference type="SUPFAM" id="SSF51735">
    <property type="entry name" value="NAD(P)-binding Rossmann-fold domains"/>
    <property type="match status" value="1"/>
</dbReference>
<keyword evidence="2 3" id="KW-0521">NADP</keyword>
<feature type="binding site" evidence="3">
    <location>
        <begin position="6"/>
        <end position="11"/>
    </location>
    <ligand>
        <name>NADP(+)</name>
        <dbReference type="ChEBI" id="CHEBI:58349"/>
    </ligand>
</feature>
<dbReference type="NCBIfam" id="NF005814">
    <property type="entry name" value="PRK07680.1"/>
    <property type="match status" value="1"/>
</dbReference>
<dbReference type="SUPFAM" id="SSF48179">
    <property type="entry name" value="6-phosphogluconate dehydrogenase C-terminal domain-like"/>
    <property type="match status" value="1"/>
</dbReference>
<dbReference type="UniPathway" id="UPA00098">
    <property type="reaction ID" value="UER00361"/>
</dbReference>
<dbReference type="PANTHER" id="PTHR11645:SF51">
    <property type="entry name" value="COME OPERON PROTEIN 4"/>
    <property type="match status" value="1"/>
</dbReference>
<dbReference type="EC" id="1.5.1.2" evidence="2"/>
<dbReference type="InterPro" id="IPR028939">
    <property type="entry name" value="P5C_Rdtase_cat_N"/>
</dbReference>
<dbReference type="InterPro" id="IPR000304">
    <property type="entry name" value="Pyrroline-COOH_reductase"/>
</dbReference>
<comment type="caution">
    <text evidence="6">The sequence shown here is derived from an EMBL/GenBank/DDBJ whole genome shotgun (WGS) entry which is preliminary data.</text>
</comment>
<evidence type="ECO:0000256" key="2">
    <source>
        <dbReference type="HAMAP-Rule" id="MF_01925"/>
    </source>
</evidence>
<dbReference type="InterPro" id="IPR008927">
    <property type="entry name" value="6-PGluconate_DH-like_C_sf"/>
</dbReference>
<evidence type="ECO:0000256" key="1">
    <source>
        <dbReference type="ARBA" id="ARBA00005525"/>
    </source>
</evidence>
<dbReference type="Gene3D" id="1.10.3730.10">
    <property type="entry name" value="ProC C-terminal domain-like"/>
    <property type="match status" value="1"/>
</dbReference>
<dbReference type="GO" id="GO:0004735">
    <property type="term" value="F:pyrroline-5-carboxylate reductase activity"/>
    <property type="evidence" value="ECO:0007669"/>
    <property type="project" value="UniProtKB-UniRule"/>
</dbReference>
<keyword evidence="2" id="KW-0641">Proline biosynthesis</keyword>
<dbReference type="PATRIC" id="fig|1459.3.peg.1969"/>
<dbReference type="OrthoDB" id="9805754at2"/>
<evidence type="ECO:0000256" key="3">
    <source>
        <dbReference type="PIRSR" id="PIRSR000193-1"/>
    </source>
</evidence>
<comment type="catalytic activity">
    <reaction evidence="2">
        <text>L-proline + NAD(+) = (S)-1-pyrroline-5-carboxylate + NADH + 2 H(+)</text>
        <dbReference type="Rhea" id="RHEA:14105"/>
        <dbReference type="ChEBI" id="CHEBI:15378"/>
        <dbReference type="ChEBI" id="CHEBI:17388"/>
        <dbReference type="ChEBI" id="CHEBI:57540"/>
        <dbReference type="ChEBI" id="CHEBI:57945"/>
        <dbReference type="ChEBI" id="CHEBI:60039"/>
        <dbReference type="EC" id="1.5.1.2"/>
    </reaction>
</comment>
<accession>A0A0M0GAX0</accession>
<dbReference type="GO" id="GO:0055129">
    <property type="term" value="P:L-proline biosynthetic process"/>
    <property type="evidence" value="ECO:0007669"/>
    <property type="project" value="UniProtKB-UniRule"/>
</dbReference>
<evidence type="ECO:0000259" key="4">
    <source>
        <dbReference type="Pfam" id="PF03807"/>
    </source>
</evidence>
<dbReference type="GO" id="GO:0005737">
    <property type="term" value="C:cytoplasm"/>
    <property type="evidence" value="ECO:0007669"/>
    <property type="project" value="UniProtKB-SubCell"/>
</dbReference>
<dbReference type="PIRSF" id="PIRSF000193">
    <property type="entry name" value="Pyrrol-5-carb_rd"/>
    <property type="match status" value="1"/>
</dbReference>
<dbReference type="RefSeq" id="WP_053434329.1">
    <property type="nucleotide sequence ID" value="NZ_LGUF01000007.1"/>
</dbReference>
<feature type="domain" description="Pyrroline-5-carboxylate reductase dimerisation" evidence="5">
    <location>
        <begin position="162"/>
        <end position="261"/>
    </location>
</feature>
<dbReference type="Gene3D" id="3.40.50.720">
    <property type="entry name" value="NAD(P)-binding Rossmann-like Domain"/>
    <property type="match status" value="1"/>
</dbReference>
<protein>
    <recommendedName>
        <fullName evidence="2">Pyrroline-5-carboxylate reductase</fullName>
        <shortName evidence="2">P5C reductase</shortName>
        <shortName evidence="2">P5CR</shortName>
        <ecNumber evidence="2">1.5.1.2</ecNumber>
    </recommendedName>
    <alternativeName>
        <fullName evidence="2">PCA reductase</fullName>
    </alternativeName>
</protein>
<dbReference type="EMBL" id="LGUF01000007">
    <property type="protein sequence ID" value="KON86974.1"/>
    <property type="molecule type" value="Genomic_DNA"/>
</dbReference>
<reference evidence="7" key="1">
    <citation type="submission" date="2015-07" db="EMBL/GenBank/DDBJ databases">
        <title>Fjat-10036 dsm4.</title>
        <authorList>
            <person name="Liu B."/>
            <person name="Wang J."/>
            <person name="Zhu Y."/>
            <person name="Liu G."/>
            <person name="Chen Q."/>
            <person name="Chen Z."/>
            <person name="Lan J."/>
            <person name="Che J."/>
            <person name="Ge C."/>
            <person name="Shi H."/>
            <person name="Pan Z."/>
            <person name="Liu X."/>
        </authorList>
    </citation>
    <scope>NUCLEOTIDE SEQUENCE [LARGE SCALE GENOMIC DNA]</scope>
    <source>
        <strain evidence="7">DSM 4</strain>
    </source>
</reference>
<dbReference type="PANTHER" id="PTHR11645">
    <property type="entry name" value="PYRROLINE-5-CARBOXYLATE REDUCTASE"/>
    <property type="match status" value="1"/>
</dbReference>
<dbReference type="InterPro" id="IPR029036">
    <property type="entry name" value="P5CR_dimer"/>
</dbReference>
<comment type="subcellular location">
    <subcellularLocation>
        <location evidence="2">Cytoplasm</location>
    </subcellularLocation>
</comment>
<organism evidence="6 7">
    <name type="scientific">Sporosarcina globispora</name>
    <name type="common">Bacillus globisporus</name>
    <dbReference type="NCBI Taxonomy" id="1459"/>
    <lineage>
        <taxon>Bacteria</taxon>
        <taxon>Bacillati</taxon>
        <taxon>Bacillota</taxon>
        <taxon>Bacilli</taxon>
        <taxon>Bacillales</taxon>
        <taxon>Caryophanaceae</taxon>
        <taxon>Sporosarcina</taxon>
    </lineage>
</organism>
<keyword evidence="2" id="KW-0963">Cytoplasm</keyword>
<proteinExistence type="inferred from homology"/>
<comment type="similarity">
    <text evidence="1 2">Belongs to the pyrroline-5-carboxylate reductase family.</text>
</comment>
<dbReference type="PROSITE" id="PS00521">
    <property type="entry name" value="P5CR"/>
    <property type="match status" value="1"/>
</dbReference>